<dbReference type="InterPro" id="IPR013328">
    <property type="entry name" value="6PGD_dom2"/>
</dbReference>
<reference evidence="5 6" key="1">
    <citation type="journal article" date="2016" name="Nat. Commun.">
        <title>Thousands of microbial genomes shed light on interconnected biogeochemical processes in an aquifer system.</title>
        <authorList>
            <person name="Anantharaman K."/>
            <person name="Brown C.T."/>
            <person name="Hug L.A."/>
            <person name="Sharon I."/>
            <person name="Castelle C.J."/>
            <person name="Probst A.J."/>
            <person name="Thomas B.C."/>
            <person name="Singh A."/>
            <person name="Wilkins M.J."/>
            <person name="Karaoz U."/>
            <person name="Brodie E.L."/>
            <person name="Williams K.H."/>
            <person name="Hubbard S.S."/>
            <person name="Banfield J.F."/>
        </authorList>
    </citation>
    <scope>NUCLEOTIDE SEQUENCE [LARGE SCALE GENOMIC DNA]</scope>
</reference>
<dbReference type="GO" id="GO:0050661">
    <property type="term" value="F:NADP binding"/>
    <property type="evidence" value="ECO:0007669"/>
    <property type="project" value="InterPro"/>
</dbReference>
<dbReference type="NCBIfam" id="TIGR00872">
    <property type="entry name" value="gnd_rel"/>
    <property type="match status" value="1"/>
</dbReference>
<evidence type="ECO:0000256" key="2">
    <source>
        <dbReference type="ARBA" id="ARBA00023002"/>
    </source>
</evidence>
<accession>A0A1G2RUG3</accession>
<keyword evidence="2" id="KW-0560">Oxidoreductase</keyword>
<dbReference type="SMART" id="SM01350">
    <property type="entry name" value="6PGD"/>
    <property type="match status" value="1"/>
</dbReference>
<dbReference type="GO" id="GO:0006098">
    <property type="term" value="P:pentose-phosphate shunt"/>
    <property type="evidence" value="ECO:0007669"/>
    <property type="project" value="InterPro"/>
</dbReference>
<comment type="similarity">
    <text evidence="1">Belongs to the 6-phosphogluconate dehydrogenase family.</text>
</comment>
<dbReference type="SUPFAM" id="SSF48179">
    <property type="entry name" value="6-phosphogluconate dehydrogenase C-terminal domain-like"/>
    <property type="match status" value="1"/>
</dbReference>
<dbReference type="InterPro" id="IPR036291">
    <property type="entry name" value="NAD(P)-bd_dom_sf"/>
</dbReference>
<dbReference type="InterPro" id="IPR006183">
    <property type="entry name" value="Pgluconate_DH"/>
</dbReference>
<keyword evidence="3" id="KW-0311">Gluconate utilization</keyword>
<feature type="domain" description="6-phosphogluconate dehydrogenase C-terminal" evidence="4">
    <location>
        <begin position="160"/>
        <end position="288"/>
    </location>
</feature>
<dbReference type="Gene3D" id="1.10.1040.10">
    <property type="entry name" value="N-(1-d-carboxylethyl)-l-norvaline Dehydrogenase, domain 2"/>
    <property type="match status" value="1"/>
</dbReference>
<dbReference type="Proteomes" id="UP000178222">
    <property type="component" value="Unassembled WGS sequence"/>
</dbReference>
<dbReference type="InterPro" id="IPR004849">
    <property type="entry name" value="6DGDH_YqeC"/>
</dbReference>
<name>A0A1G2RUG3_9BACT</name>
<dbReference type="InterPro" id="IPR008927">
    <property type="entry name" value="6-PGluconate_DH-like_C_sf"/>
</dbReference>
<dbReference type="InterPro" id="IPR006114">
    <property type="entry name" value="6PGDH_C"/>
</dbReference>
<evidence type="ECO:0000313" key="5">
    <source>
        <dbReference type="EMBL" id="OHA76483.1"/>
    </source>
</evidence>
<dbReference type="GO" id="GO:0004616">
    <property type="term" value="F:phosphogluconate dehydrogenase (decarboxylating) activity"/>
    <property type="evidence" value="ECO:0007669"/>
    <property type="project" value="InterPro"/>
</dbReference>
<proteinExistence type="inferred from homology"/>
<dbReference type="SUPFAM" id="SSF51735">
    <property type="entry name" value="NAD(P)-binding Rossmann-fold domains"/>
    <property type="match status" value="1"/>
</dbReference>
<dbReference type="Pfam" id="PF03446">
    <property type="entry name" value="NAD_binding_2"/>
    <property type="match status" value="1"/>
</dbReference>
<dbReference type="PROSITE" id="PS00895">
    <property type="entry name" value="3_HYDROXYISOBUT_DH"/>
    <property type="match status" value="1"/>
</dbReference>
<dbReference type="GO" id="GO:0019521">
    <property type="term" value="P:D-gluconate metabolic process"/>
    <property type="evidence" value="ECO:0007669"/>
    <property type="project" value="UniProtKB-KW"/>
</dbReference>
<evidence type="ECO:0000256" key="3">
    <source>
        <dbReference type="ARBA" id="ARBA00023064"/>
    </source>
</evidence>
<evidence type="ECO:0000259" key="4">
    <source>
        <dbReference type="SMART" id="SM01350"/>
    </source>
</evidence>
<sequence length="290" mass="31840">MKKQIGYIGLGKMGSAMVARLRRKGWRVVSYDANGTGAAKTIEQLMSALEAPRVIWIMVPAGKPVDDVIQELIPYFSKGDIVVDGGNSFFEDSFRRAEKLRRIGVSFVDVGVSGGPETVRKGKPALMIGGEKSMFGKLKPLFADITRRVSFEYMGASGAGHFVKMVHNGIEYGMMQALAEGFTLLKHSPFAVNLKEVARVYNNGSVIESRLVDWLERGLKRYGQDLEGASGSVAHTGEGEWTVKTAKKFGMSLPVIEASFDFRVRSAKKPSYTGKILSLLRHMFGGHNIK</sequence>
<dbReference type="PANTHER" id="PTHR11811">
    <property type="entry name" value="6-PHOSPHOGLUCONATE DEHYDROGENASE"/>
    <property type="match status" value="1"/>
</dbReference>
<comment type="caution">
    <text evidence="5">The sequence shown here is derived from an EMBL/GenBank/DDBJ whole genome shotgun (WGS) entry which is preliminary data.</text>
</comment>
<organism evidence="5 6">
    <name type="scientific">Candidatus Wildermuthbacteria bacterium RIFCSPLOWO2_02_FULL_47_9c</name>
    <dbReference type="NCBI Taxonomy" id="1802466"/>
    <lineage>
        <taxon>Bacteria</taxon>
        <taxon>Candidatus Wildermuthiibacteriota</taxon>
    </lineage>
</organism>
<dbReference type="InterPro" id="IPR002204">
    <property type="entry name" value="3-OH-isobutyrate_DH-rel_CS"/>
</dbReference>
<evidence type="ECO:0000313" key="6">
    <source>
        <dbReference type="Proteomes" id="UP000178222"/>
    </source>
</evidence>
<dbReference type="GO" id="GO:0016054">
    <property type="term" value="P:organic acid catabolic process"/>
    <property type="evidence" value="ECO:0007669"/>
    <property type="project" value="UniProtKB-ARBA"/>
</dbReference>
<dbReference type="InterPro" id="IPR006115">
    <property type="entry name" value="6PGDH_NADP-bd"/>
</dbReference>
<dbReference type="AlphaFoldDB" id="A0A1G2RUG3"/>
<dbReference type="Gene3D" id="3.40.50.720">
    <property type="entry name" value="NAD(P)-binding Rossmann-like Domain"/>
    <property type="match status" value="1"/>
</dbReference>
<dbReference type="Pfam" id="PF00393">
    <property type="entry name" value="6PGD"/>
    <property type="match status" value="1"/>
</dbReference>
<evidence type="ECO:0000256" key="1">
    <source>
        <dbReference type="ARBA" id="ARBA00008419"/>
    </source>
</evidence>
<dbReference type="NCBIfam" id="NF007161">
    <property type="entry name" value="PRK09599.1"/>
    <property type="match status" value="1"/>
</dbReference>
<protein>
    <submittedName>
        <fullName evidence="5">6-phosphogluconate dehydrogenase (Decarboxylating)</fullName>
    </submittedName>
</protein>
<dbReference type="EMBL" id="MHUL01000033">
    <property type="protein sequence ID" value="OHA76483.1"/>
    <property type="molecule type" value="Genomic_DNA"/>
</dbReference>
<gene>
    <name evidence="5" type="ORF">A3J30_00410</name>
</gene>